<keyword evidence="6" id="KW-1185">Reference proteome</keyword>
<keyword evidence="2 3" id="KW-0040">ANK repeat</keyword>
<dbReference type="Pfam" id="PF12796">
    <property type="entry name" value="Ank_2"/>
    <property type="match status" value="3"/>
</dbReference>
<gene>
    <name evidence="5" type="ORF">OFUS_LOCUS24991</name>
</gene>
<dbReference type="PANTHER" id="PTHR24198">
    <property type="entry name" value="ANKYRIN REPEAT AND PROTEIN KINASE DOMAIN-CONTAINING PROTEIN"/>
    <property type="match status" value="1"/>
</dbReference>
<feature type="repeat" description="ANK" evidence="3">
    <location>
        <begin position="573"/>
        <end position="605"/>
    </location>
</feature>
<dbReference type="SUPFAM" id="SSF48403">
    <property type="entry name" value="Ankyrin repeat"/>
    <property type="match status" value="2"/>
</dbReference>
<feature type="compositionally biased region" description="Low complexity" evidence="4">
    <location>
        <begin position="397"/>
        <end position="406"/>
    </location>
</feature>
<evidence type="ECO:0000256" key="1">
    <source>
        <dbReference type="ARBA" id="ARBA00022737"/>
    </source>
</evidence>
<name>A0A8S4Q3T9_OWEFU</name>
<evidence type="ECO:0000313" key="6">
    <source>
        <dbReference type="Proteomes" id="UP000749559"/>
    </source>
</evidence>
<evidence type="ECO:0000256" key="4">
    <source>
        <dbReference type="SAM" id="MobiDB-lite"/>
    </source>
</evidence>
<dbReference type="PANTHER" id="PTHR24198:SF165">
    <property type="entry name" value="ANKYRIN REPEAT-CONTAINING PROTEIN-RELATED"/>
    <property type="match status" value="1"/>
</dbReference>
<protein>
    <submittedName>
        <fullName evidence="5">Uncharacterized protein</fullName>
    </submittedName>
</protein>
<dbReference type="InterPro" id="IPR036770">
    <property type="entry name" value="Ankyrin_rpt-contain_sf"/>
</dbReference>
<reference evidence="5" key="1">
    <citation type="submission" date="2022-03" db="EMBL/GenBank/DDBJ databases">
        <authorList>
            <person name="Martin C."/>
        </authorList>
    </citation>
    <scope>NUCLEOTIDE SEQUENCE</scope>
</reference>
<feature type="repeat" description="ANK" evidence="3">
    <location>
        <begin position="176"/>
        <end position="202"/>
    </location>
</feature>
<dbReference type="PROSITE" id="PS50088">
    <property type="entry name" value="ANK_REPEAT"/>
    <property type="match status" value="5"/>
</dbReference>
<feature type="repeat" description="ANK" evidence="3">
    <location>
        <begin position="667"/>
        <end position="699"/>
    </location>
</feature>
<dbReference type="SMART" id="SM00248">
    <property type="entry name" value="ANK"/>
    <property type="match status" value="8"/>
</dbReference>
<comment type="caution">
    <text evidence="5">The sequence shown here is derived from an EMBL/GenBank/DDBJ whole genome shotgun (WGS) entry which is preliminary data.</text>
</comment>
<feature type="repeat" description="ANK" evidence="3">
    <location>
        <begin position="633"/>
        <end position="666"/>
    </location>
</feature>
<dbReference type="Gene3D" id="1.25.40.20">
    <property type="entry name" value="Ankyrin repeat-containing domain"/>
    <property type="match status" value="3"/>
</dbReference>
<dbReference type="InterPro" id="IPR002110">
    <property type="entry name" value="Ankyrin_rpt"/>
</dbReference>
<dbReference type="AlphaFoldDB" id="A0A8S4Q3T9"/>
<feature type="repeat" description="ANK" evidence="3">
    <location>
        <begin position="700"/>
        <end position="732"/>
    </location>
</feature>
<accession>A0A8S4Q3T9</accession>
<evidence type="ECO:0000256" key="2">
    <source>
        <dbReference type="ARBA" id="ARBA00023043"/>
    </source>
</evidence>
<evidence type="ECO:0000256" key="3">
    <source>
        <dbReference type="PROSITE-ProRule" id="PRU00023"/>
    </source>
</evidence>
<keyword evidence="1" id="KW-0677">Repeat</keyword>
<dbReference type="Proteomes" id="UP000749559">
    <property type="component" value="Unassembled WGS sequence"/>
</dbReference>
<organism evidence="5 6">
    <name type="scientific">Owenia fusiformis</name>
    <name type="common">Polychaete worm</name>
    <dbReference type="NCBI Taxonomy" id="6347"/>
    <lineage>
        <taxon>Eukaryota</taxon>
        <taxon>Metazoa</taxon>
        <taxon>Spiralia</taxon>
        <taxon>Lophotrochozoa</taxon>
        <taxon>Annelida</taxon>
        <taxon>Polychaeta</taxon>
        <taxon>Sedentaria</taxon>
        <taxon>Canalipalpata</taxon>
        <taxon>Sabellida</taxon>
        <taxon>Oweniida</taxon>
        <taxon>Oweniidae</taxon>
        <taxon>Owenia</taxon>
    </lineage>
</organism>
<evidence type="ECO:0000313" key="5">
    <source>
        <dbReference type="EMBL" id="CAH1801176.1"/>
    </source>
</evidence>
<sequence length="804" mass="89518">MSRSVDMRDSEGEERVKGKEWRNSMVRSVSVNPGASIQEKLDALFSAVKWRCHGIIKETLNKYPELMSESDEYGNTILHHLVKCQYEELFRMKGISAWKPTINTKNRYGETPVLISARTSSNATILGHLIVSGCDINASDVFGFTPLHFYCKVGDLVCSTLSVNAEGCYIDIMSVNGITPLMMATENTHMGVMRMLLEHGADCLYTRSGNIHSSCNLNSKPYPLSAIEYAVLCDVPDVLTLILSGIMSQLQYLCSRSGQNIDMTLLDEIENDTETINYVVRAPMHTFLNIKEVNKSYVIRHFNVAVSSIERALTLARSGRRQVSSDQLHAILYTIQKCLQNYETYDDSTIGSDVPFDIGHMAGDFDVDKVPGYTVFEQFMLYMFPHVQTQPPGVNNGELTAEGTTTETKHGEPQSSPRVTGAVFSFDDFDQILSSPLKLEHVQSVSCLVKDNETMYNVDISDVLFGLSLEAFIESQKDHLNKLDDSGHTPVLNLIKAAHLWASDCEPGDREDSINQKWINKCMCLFLKYGASLDIMAPKGKHALTYCVEYGEHSLLEILLSGDVDVNATQDEQGVTTLHDAVRAGDLFAVEMLINAGADVNIATNLQIEYSKRFNIPEYQYQSKEVVSKFHNYGDGPLHSAVKRNNLELIRTLLKDHSINMNIRNKSGITPAIIATITDNVTILNLLIEERADVNIADNTGWTPLHHASCSENKRIIRVLLLAGANRHATDKHGRTPVQVGNGFSSEKILCEIGEGLESLQDWARWTIRNRLGASHPRGHVTANSAHALPIPNKLKYLITELGL</sequence>
<proteinExistence type="predicted"/>
<dbReference type="EMBL" id="CAIIXF020000012">
    <property type="protein sequence ID" value="CAH1801176.1"/>
    <property type="molecule type" value="Genomic_DNA"/>
</dbReference>
<feature type="region of interest" description="Disordered" evidence="4">
    <location>
        <begin position="394"/>
        <end position="417"/>
    </location>
</feature>
<dbReference type="OrthoDB" id="194358at2759"/>
<dbReference type="PROSITE" id="PS50297">
    <property type="entry name" value="ANK_REP_REGION"/>
    <property type="match status" value="5"/>
</dbReference>